<gene>
    <name evidence="1" type="ORF">SAMN05661091_4829</name>
</gene>
<reference evidence="1 2" key="1">
    <citation type="submission" date="2017-04" db="EMBL/GenBank/DDBJ databases">
        <authorList>
            <person name="Afonso C.L."/>
            <person name="Miller P.J."/>
            <person name="Scott M.A."/>
            <person name="Spackman E."/>
            <person name="Goraichik I."/>
            <person name="Dimitrov K.M."/>
            <person name="Suarez D.L."/>
            <person name="Swayne D.E."/>
        </authorList>
    </citation>
    <scope>NUCLEOTIDE SEQUENCE [LARGE SCALE GENOMIC DNA]</scope>
    <source>
        <strain evidence="1 2">N3/975</strain>
    </source>
</reference>
<proteinExistence type="predicted"/>
<organism evidence="1 2">
    <name type="scientific">Paenibacillus uliginis N3/975</name>
    <dbReference type="NCBI Taxonomy" id="1313296"/>
    <lineage>
        <taxon>Bacteria</taxon>
        <taxon>Bacillati</taxon>
        <taxon>Bacillota</taxon>
        <taxon>Bacilli</taxon>
        <taxon>Bacillales</taxon>
        <taxon>Paenibacillaceae</taxon>
        <taxon>Paenibacillus</taxon>
    </lineage>
</organism>
<evidence type="ECO:0000313" key="2">
    <source>
        <dbReference type="Proteomes" id="UP000192940"/>
    </source>
</evidence>
<evidence type="ECO:0000313" key="1">
    <source>
        <dbReference type="EMBL" id="SMF89913.1"/>
    </source>
</evidence>
<dbReference type="AlphaFoldDB" id="A0A1X7HPL3"/>
<dbReference type="InterPro" id="IPR025394">
    <property type="entry name" value="DUF4127"/>
</dbReference>
<dbReference type="Proteomes" id="UP000192940">
    <property type="component" value="Chromosome I"/>
</dbReference>
<accession>A0A1X7HPL3</accession>
<dbReference type="EMBL" id="LT840184">
    <property type="protein sequence ID" value="SMF89913.1"/>
    <property type="molecule type" value="Genomic_DNA"/>
</dbReference>
<dbReference type="Pfam" id="PF13552">
    <property type="entry name" value="DUF4127"/>
    <property type="match status" value="1"/>
</dbReference>
<evidence type="ECO:0008006" key="3">
    <source>
        <dbReference type="Google" id="ProtNLM"/>
    </source>
</evidence>
<protein>
    <recommendedName>
        <fullName evidence="3">DUF4127 family protein</fullName>
    </recommendedName>
</protein>
<dbReference type="STRING" id="1313296.SAMN05661091_4829"/>
<sequence>MENVKIVYLPLDERPCNYEYPALLINGTGVNLVRPDLEIMGQKKQPGDTDRLGVWLEEECKNADGAIVALDTLLYGGIVPSRLHDLNEEEIGKRIDRLRGLKRQNPKLKLFALHLIMRCPQYSSSDEEPEYYGLYGRELFQKGYITHRHELGLASEDELEELRRIEKVLPEEVETDYLGRRALNRAANQAVLRYVEEGIIDFLIIPQDDSATYGWTAKDQQLLRDEMTLRNVELSSLMYPGADEAGCTLIARMINEMNGDMPFVYPRFSGVGAPFVTPLYEDRPLFESVKYQILAAGGQVAASAQEADMILLVNAPGAEMTESNNQPSPEASYQVLRNAVELVEYGSFIMKRFRKPVAVGDVAYANGGDLQLLKLLRQKGMLFDLAGYAGWNTSSNTLGTVIAQMMLFTRYGRTEGHLDFLALRYVEDCGYCASVRKLLSQGQVQEMGYSYFEIDGRRGQIASLVREKLEQFIHEHVDTENTRVKIIDVYMPWNRMFEVGVTVKVTED</sequence>
<name>A0A1X7HPL3_9BACL</name>
<keyword evidence="2" id="KW-1185">Reference proteome</keyword>